<keyword evidence="2" id="KW-0732">Signal</keyword>
<keyword evidence="5" id="KW-0378">Hydrolase</keyword>
<gene>
    <name evidence="5" type="ORF">ACFPUY_24950</name>
</gene>
<dbReference type="Pfam" id="PF01522">
    <property type="entry name" value="Polysacc_deac_1"/>
    <property type="match status" value="1"/>
</dbReference>
<dbReference type="SUPFAM" id="SSF88713">
    <property type="entry name" value="Glycoside hydrolase/deacetylase"/>
    <property type="match status" value="1"/>
</dbReference>
<evidence type="ECO:0000256" key="1">
    <source>
        <dbReference type="ARBA" id="ARBA00004613"/>
    </source>
</evidence>
<name>A0ABW1C0M3_9ACTN</name>
<organism evidence="5 6">
    <name type="scientific">Nonomuraea harbinensis</name>
    <dbReference type="NCBI Taxonomy" id="1286938"/>
    <lineage>
        <taxon>Bacteria</taxon>
        <taxon>Bacillati</taxon>
        <taxon>Actinomycetota</taxon>
        <taxon>Actinomycetes</taxon>
        <taxon>Streptosporangiales</taxon>
        <taxon>Streptosporangiaceae</taxon>
        <taxon>Nonomuraea</taxon>
    </lineage>
</organism>
<sequence length="420" mass="45577">MRRRSVVITFDDGARGLWIHGDAILARHGMRASAFLITGLVGRSPYYLSWEEVSRMAASGRWDFQSHTHDLHARVVTGPGGRTGSPLTNRVYSAAAGEWESLARYQARIRADFAAMFRAFHQHGLPRPVLFSHPFSDSGDAAMGAHGMGPRAARFSVSSGARVSTETPTPEAERHASAFADRVIKDSFALAMSNHASRPMPPSRRSSVAQEYERLEVRADTTADVLMREVVRRTEIPPRGTPLEDHERWTSVSGEPVGPGDFPLTGRRSQAGRDTFRYAAYAPYGSADWDHYAVDVRVSRLAANTNTAGLYARVGGRAPVAIRLSAHTAQLIRGRSGGRVLDEQPLAPGAAHHVLLTVRGSRIVALVDGTVRLSAPSRHGAGDTGGIALSIVRDRADRRWPVFTGLRVTPRGNLAASAES</sequence>
<dbReference type="Proteomes" id="UP001596096">
    <property type="component" value="Unassembled WGS sequence"/>
</dbReference>
<dbReference type="PANTHER" id="PTHR34216:SF3">
    <property type="entry name" value="POLY-BETA-1,6-N-ACETYL-D-GLUCOSAMINE N-DEACETYLASE"/>
    <property type="match status" value="1"/>
</dbReference>
<dbReference type="EC" id="3.-.-.-" evidence="5"/>
<comment type="caution">
    <text evidence="5">The sequence shown here is derived from an EMBL/GenBank/DDBJ whole genome shotgun (WGS) entry which is preliminary data.</text>
</comment>
<comment type="subcellular location">
    <subcellularLocation>
        <location evidence="1">Secreted</location>
    </subcellularLocation>
</comment>
<accession>A0ABW1C0M3</accession>
<reference evidence="6" key="1">
    <citation type="journal article" date="2019" name="Int. J. Syst. Evol. Microbiol.">
        <title>The Global Catalogue of Microorganisms (GCM) 10K type strain sequencing project: providing services to taxonomists for standard genome sequencing and annotation.</title>
        <authorList>
            <consortium name="The Broad Institute Genomics Platform"/>
            <consortium name="The Broad Institute Genome Sequencing Center for Infectious Disease"/>
            <person name="Wu L."/>
            <person name="Ma J."/>
        </authorList>
    </citation>
    <scope>NUCLEOTIDE SEQUENCE [LARGE SCALE GENOMIC DNA]</scope>
    <source>
        <strain evidence="6">CGMCC 4.7106</strain>
    </source>
</reference>
<dbReference type="GO" id="GO:0016787">
    <property type="term" value="F:hydrolase activity"/>
    <property type="evidence" value="ECO:0007669"/>
    <property type="project" value="UniProtKB-KW"/>
</dbReference>
<protein>
    <submittedName>
        <fullName evidence="5">Polysaccharide deacetylase family protein</fullName>
        <ecNumber evidence="5">3.-.-.-</ecNumber>
    </submittedName>
</protein>
<keyword evidence="6" id="KW-1185">Reference proteome</keyword>
<dbReference type="PROSITE" id="PS51677">
    <property type="entry name" value="NODB"/>
    <property type="match status" value="1"/>
</dbReference>
<feature type="compositionally biased region" description="Basic and acidic residues" evidence="3">
    <location>
        <begin position="237"/>
        <end position="249"/>
    </location>
</feature>
<evidence type="ECO:0000313" key="6">
    <source>
        <dbReference type="Proteomes" id="UP001596096"/>
    </source>
</evidence>
<feature type="domain" description="NodB homology" evidence="4">
    <location>
        <begin position="4"/>
        <end position="90"/>
    </location>
</feature>
<feature type="region of interest" description="Disordered" evidence="3">
    <location>
        <begin position="237"/>
        <end position="268"/>
    </location>
</feature>
<evidence type="ECO:0000256" key="3">
    <source>
        <dbReference type="SAM" id="MobiDB-lite"/>
    </source>
</evidence>
<evidence type="ECO:0000313" key="5">
    <source>
        <dbReference type="EMBL" id="MFC5818365.1"/>
    </source>
</evidence>
<dbReference type="EMBL" id="JBHSNW010000013">
    <property type="protein sequence ID" value="MFC5818365.1"/>
    <property type="molecule type" value="Genomic_DNA"/>
</dbReference>
<dbReference type="InterPro" id="IPR051398">
    <property type="entry name" value="Polysacch_Deacetylase"/>
</dbReference>
<proteinExistence type="predicted"/>
<evidence type="ECO:0000259" key="4">
    <source>
        <dbReference type="PROSITE" id="PS51677"/>
    </source>
</evidence>
<evidence type="ECO:0000256" key="2">
    <source>
        <dbReference type="ARBA" id="ARBA00022729"/>
    </source>
</evidence>
<dbReference type="InterPro" id="IPR002509">
    <property type="entry name" value="NODB_dom"/>
</dbReference>
<dbReference type="InterPro" id="IPR011330">
    <property type="entry name" value="Glyco_hydro/deAcase_b/a-brl"/>
</dbReference>
<dbReference type="RefSeq" id="WP_308249072.1">
    <property type="nucleotide sequence ID" value="NZ_JAHKRN010000030.1"/>
</dbReference>
<dbReference type="Gene3D" id="2.60.120.560">
    <property type="entry name" value="Exo-inulinase, domain 1"/>
    <property type="match status" value="1"/>
</dbReference>
<dbReference type="Gene3D" id="3.20.20.370">
    <property type="entry name" value="Glycoside hydrolase/deacetylase"/>
    <property type="match status" value="1"/>
</dbReference>
<dbReference type="CDD" id="cd10918">
    <property type="entry name" value="CE4_NodB_like_5s_6s"/>
    <property type="match status" value="1"/>
</dbReference>
<dbReference type="PANTHER" id="PTHR34216">
    <property type="match status" value="1"/>
</dbReference>